<reference evidence="2" key="1">
    <citation type="submission" date="2016-06" db="EMBL/GenBank/DDBJ databases">
        <title>First high quality genome sequence of Plasmodium coatneyi using continuous long reads from single molecule, real-time sequencing.</title>
        <authorList>
            <person name="Chien J.-T."/>
            <person name="Pakala S.B."/>
            <person name="Geraldo J.A."/>
            <person name="Lapp S.A."/>
            <person name="Barnwell J.W."/>
            <person name="Kissinger J.C."/>
            <person name="Galinski M.R."/>
            <person name="Humphrey J.C."/>
        </authorList>
    </citation>
    <scope>NUCLEOTIDE SEQUENCE [LARGE SCALE GENOMIC DNA]</scope>
    <source>
        <strain evidence="2">Hackeri</strain>
    </source>
</reference>
<dbReference type="EMBL" id="CP016239">
    <property type="protein sequence ID" value="ANQ05798.1"/>
    <property type="molecule type" value="Genomic_DNA"/>
</dbReference>
<dbReference type="OrthoDB" id="383226at2759"/>
<dbReference type="RefSeq" id="XP_019912493.1">
    <property type="nucleotide sequence ID" value="XM_020056825.1"/>
</dbReference>
<proteinExistence type="predicted"/>
<dbReference type="Pfam" id="PF05795">
    <property type="entry name" value="Plasmodium_Vir"/>
    <property type="match status" value="1"/>
</dbReference>
<keyword evidence="2" id="KW-1185">Reference proteome</keyword>
<sequence>MDDLPSQQIYAELKGAKDSRGDVSVNDGIENLLSAQLGGMDKAKSVLAAWSYASKKKEERDEELYKKYCNFFYYWLDDMIPTITGTTPFYSVMELVYTQLQASGIEDGCPTINTSSHITKDLFKQRKLVFDYYEDYQTMYDELPNDKKWCTSKYQSYLQAVLSVYNDVLASCASDQTDDNSGDPCCVKVNQEPKETKYKDLLEKGYTAAALSTSEDMGAEDSTNTPTTAITPIVSTMVPILGVPFAAFMLYKLQEQIILHQNMMYSLQEQKEHGEHQIVDYNNSIHHEEGGKIIKM</sequence>
<name>A0A1B1DSN0_9APIC</name>
<dbReference type="KEGG" id="pcot:PCOAH_00000020"/>
<dbReference type="AlphaFoldDB" id="A0A1B1DSN0"/>
<organism evidence="1 2">
    <name type="scientific">Plasmodium coatneyi</name>
    <dbReference type="NCBI Taxonomy" id="208452"/>
    <lineage>
        <taxon>Eukaryota</taxon>
        <taxon>Sar</taxon>
        <taxon>Alveolata</taxon>
        <taxon>Apicomplexa</taxon>
        <taxon>Aconoidasida</taxon>
        <taxon>Haemosporida</taxon>
        <taxon>Plasmodiidae</taxon>
        <taxon>Plasmodium</taxon>
    </lineage>
</organism>
<dbReference type="Proteomes" id="UP000092716">
    <property type="component" value="Chromosome 1"/>
</dbReference>
<dbReference type="VEuPathDB" id="PlasmoDB:PCOAH_00000020"/>
<evidence type="ECO:0000313" key="1">
    <source>
        <dbReference type="EMBL" id="ANQ05798.1"/>
    </source>
</evidence>
<gene>
    <name evidence="1" type="ORF">PCOAH_00000020</name>
</gene>
<dbReference type="InterPro" id="IPR008780">
    <property type="entry name" value="Plasmodium_Vir"/>
</dbReference>
<evidence type="ECO:0000313" key="2">
    <source>
        <dbReference type="Proteomes" id="UP000092716"/>
    </source>
</evidence>
<dbReference type="GeneID" id="30906721"/>
<accession>A0A1B1DSN0</accession>
<protein>
    <submittedName>
        <fullName evidence="1">KIR protein</fullName>
    </submittedName>
</protein>